<evidence type="ECO:0000256" key="3">
    <source>
        <dbReference type="ARBA" id="ARBA00022833"/>
    </source>
</evidence>
<sequence length="505" mass="57684">MNDFLEKQGVCIRDDVLTTLRHTTAGTSVLSQTALALVPLPGVRGQRCNYCLRQVELQCCSRCRSAYFCSNECFRNAWLHFHRVLCEPQEYDIYTHVDADRWLLERTALTLHSHTRLSKHHSHSPPQLPWQIETLHSLPVPARDTAKPDSHPIDITAVAEALHPFGCHISSEDLDALWHRSQRAAFDIVDHEHHLDRVAVGVYPLTARYVRHSCRPNCGVVYKRGAQVLVALEDLPAGAPLTISYTDLICTRAERHAALRARFGQDFVCTCARCTGEYADLDALLDRPGDPEIVARDRLLEQCKTWSVLDMTKRYASGLESRSPTRALDAPNFTHFVSRIIAPEIYRPTDNRRHQRAKEEHFTLAERILPALHALSQVPSTPAFSAGHIRAAQNLLMHYMKHDRWVEASRAALYLFVVYRLIYSPLHPVLSYHSLILARASWNSLVQLELAGIGRKLEKVYLTGIRTWIDVAREEVSTTFGQDCSLWREIIELQWVFERDQKLSK</sequence>
<dbReference type="PROSITE" id="PS50865">
    <property type="entry name" value="ZF_MYND_2"/>
    <property type="match status" value="1"/>
</dbReference>
<dbReference type="PANTHER" id="PTHR12197:SF251">
    <property type="entry name" value="EG:BACR7C10.4 PROTEIN"/>
    <property type="match status" value="1"/>
</dbReference>
<gene>
    <name evidence="6" type="ORF">BCR43DRAFT_486006</name>
</gene>
<dbReference type="PROSITE" id="PS01360">
    <property type="entry name" value="ZF_MYND_1"/>
    <property type="match status" value="1"/>
</dbReference>
<proteinExistence type="predicted"/>
<evidence type="ECO:0000259" key="5">
    <source>
        <dbReference type="PROSITE" id="PS50865"/>
    </source>
</evidence>
<dbReference type="EMBL" id="MCGN01000002">
    <property type="protein sequence ID" value="ORZ00906.1"/>
    <property type="molecule type" value="Genomic_DNA"/>
</dbReference>
<dbReference type="InterPro" id="IPR050869">
    <property type="entry name" value="H3K4_H4K5_MeTrfase"/>
</dbReference>
<dbReference type="CDD" id="cd20071">
    <property type="entry name" value="SET_SMYD"/>
    <property type="match status" value="1"/>
</dbReference>
<dbReference type="GO" id="GO:0005634">
    <property type="term" value="C:nucleus"/>
    <property type="evidence" value="ECO:0007669"/>
    <property type="project" value="TreeGrafter"/>
</dbReference>
<keyword evidence="3" id="KW-0862">Zinc</keyword>
<evidence type="ECO:0000313" key="6">
    <source>
        <dbReference type="EMBL" id="ORZ00906.1"/>
    </source>
</evidence>
<dbReference type="Gene3D" id="1.10.220.160">
    <property type="match status" value="1"/>
</dbReference>
<dbReference type="InParanoid" id="A0A1X2HPS7"/>
<dbReference type="Pfam" id="PF01753">
    <property type="entry name" value="zf-MYND"/>
    <property type="match status" value="1"/>
</dbReference>
<reference evidence="6 7" key="1">
    <citation type="submission" date="2016-07" db="EMBL/GenBank/DDBJ databases">
        <title>Pervasive Adenine N6-methylation of Active Genes in Fungi.</title>
        <authorList>
            <consortium name="DOE Joint Genome Institute"/>
            <person name="Mondo S.J."/>
            <person name="Dannebaum R.O."/>
            <person name="Kuo R.C."/>
            <person name="Labutti K."/>
            <person name="Haridas S."/>
            <person name="Kuo A."/>
            <person name="Salamov A."/>
            <person name="Ahrendt S.R."/>
            <person name="Lipzen A."/>
            <person name="Sullivan W."/>
            <person name="Andreopoulos W.B."/>
            <person name="Clum A."/>
            <person name="Lindquist E."/>
            <person name="Daum C."/>
            <person name="Ramamoorthy G.K."/>
            <person name="Gryganskyi A."/>
            <person name="Culley D."/>
            <person name="Magnuson J.K."/>
            <person name="James T.Y."/>
            <person name="O'Malley M.A."/>
            <person name="Stajich J.E."/>
            <person name="Spatafora J.W."/>
            <person name="Visel A."/>
            <person name="Grigoriev I.V."/>
        </authorList>
    </citation>
    <scope>NUCLEOTIDE SEQUENCE [LARGE SCALE GENOMIC DNA]</scope>
    <source>
        <strain evidence="6 7">NRRL 2496</strain>
    </source>
</reference>
<keyword evidence="1" id="KW-0479">Metal-binding</keyword>
<evidence type="ECO:0000313" key="7">
    <source>
        <dbReference type="Proteomes" id="UP000242180"/>
    </source>
</evidence>
<keyword evidence="2 4" id="KW-0863">Zinc-finger</keyword>
<dbReference type="InterPro" id="IPR046341">
    <property type="entry name" value="SET_dom_sf"/>
</dbReference>
<organism evidence="6 7">
    <name type="scientific">Syncephalastrum racemosum</name>
    <name type="common">Filamentous fungus</name>
    <dbReference type="NCBI Taxonomy" id="13706"/>
    <lineage>
        <taxon>Eukaryota</taxon>
        <taxon>Fungi</taxon>
        <taxon>Fungi incertae sedis</taxon>
        <taxon>Mucoromycota</taxon>
        <taxon>Mucoromycotina</taxon>
        <taxon>Mucoromycetes</taxon>
        <taxon>Mucorales</taxon>
        <taxon>Syncephalastraceae</taxon>
        <taxon>Syncephalastrum</taxon>
    </lineage>
</organism>
<dbReference type="PANTHER" id="PTHR12197">
    <property type="entry name" value="HISTONE-LYSINE N-METHYLTRANSFERASE SMYD"/>
    <property type="match status" value="1"/>
</dbReference>
<dbReference type="Proteomes" id="UP000242180">
    <property type="component" value="Unassembled WGS sequence"/>
</dbReference>
<dbReference type="OrthoDB" id="5945798at2759"/>
<dbReference type="OMA" id="ECFRNAW"/>
<comment type="caution">
    <text evidence="6">The sequence shown here is derived from an EMBL/GenBank/DDBJ whole genome shotgun (WGS) entry which is preliminary data.</text>
</comment>
<dbReference type="Pfam" id="PF00856">
    <property type="entry name" value="SET"/>
    <property type="match status" value="1"/>
</dbReference>
<protein>
    <recommendedName>
        <fullName evidence="5">MYND-type domain-containing protein</fullName>
    </recommendedName>
</protein>
<name>A0A1X2HPS7_SYNRA</name>
<dbReference type="InterPro" id="IPR001214">
    <property type="entry name" value="SET_dom"/>
</dbReference>
<dbReference type="STRING" id="13706.A0A1X2HPS7"/>
<dbReference type="AlphaFoldDB" id="A0A1X2HPS7"/>
<dbReference type="Gene3D" id="2.170.270.10">
    <property type="entry name" value="SET domain"/>
    <property type="match status" value="1"/>
</dbReference>
<evidence type="ECO:0000256" key="4">
    <source>
        <dbReference type="PROSITE-ProRule" id="PRU00134"/>
    </source>
</evidence>
<accession>A0A1X2HPS7</accession>
<feature type="domain" description="MYND-type" evidence="5">
    <location>
        <begin position="48"/>
        <end position="86"/>
    </location>
</feature>
<dbReference type="GO" id="GO:0008270">
    <property type="term" value="F:zinc ion binding"/>
    <property type="evidence" value="ECO:0007669"/>
    <property type="project" value="UniProtKB-KW"/>
</dbReference>
<evidence type="ECO:0000256" key="1">
    <source>
        <dbReference type="ARBA" id="ARBA00022723"/>
    </source>
</evidence>
<dbReference type="Gene3D" id="6.10.140.2220">
    <property type="match status" value="1"/>
</dbReference>
<keyword evidence="7" id="KW-1185">Reference proteome</keyword>
<dbReference type="SUPFAM" id="SSF144232">
    <property type="entry name" value="HIT/MYND zinc finger-like"/>
    <property type="match status" value="1"/>
</dbReference>
<dbReference type="InterPro" id="IPR002893">
    <property type="entry name" value="Znf_MYND"/>
</dbReference>
<evidence type="ECO:0000256" key="2">
    <source>
        <dbReference type="ARBA" id="ARBA00022771"/>
    </source>
</evidence>
<dbReference type="SUPFAM" id="SSF82199">
    <property type="entry name" value="SET domain"/>
    <property type="match status" value="1"/>
</dbReference>